<comment type="pathway">
    <text evidence="1">Metabolic intermediate biosynthesis; chorismate biosynthesis; chorismate from D-erythrose 4-phosphate and phosphoenolpyruvate: step 4/7.</text>
</comment>
<evidence type="ECO:0000313" key="7">
    <source>
        <dbReference type="Proteomes" id="UP000267368"/>
    </source>
</evidence>
<dbReference type="SUPFAM" id="SSF53223">
    <property type="entry name" value="Aminoacid dehydrogenase-like, N-terminal domain"/>
    <property type="match status" value="1"/>
</dbReference>
<comment type="subunit">
    <text evidence="3">Monomer.</text>
</comment>
<keyword evidence="2 3" id="KW-0057">Aromatic amino acid biosynthesis</keyword>
<feature type="region of interest" description="Disordered" evidence="4">
    <location>
        <begin position="1"/>
        <end position="23"/>
    </location>
</feature>
<comment type="cofactor">
    <cofactor evidence="3">
        <name>Mg(2+)</name>
        <dbReference type="ChEBI" id="CHEBI:18420"/>
    </cofactor>
    <text evidence="3">Binds 1 Mg(2+) ion per subunit.</text>
</comment>
<dbReference type="UniPathway" id="UPA00053">
    <property type="reaction ID" value="UER00088"/>
</dbReference>
<comment type="similarity">
    <text evidence="3">Belongs to the shikimate kinase family.</text>
</comment>
<keyword evidence="3" id="KW-0067">ATP-binding</keyword>
<dbReference type="Gene3D" id="3.40.50.720">
    <property type="entry name" value="NAD(P)-binding Rossmann-like Domain"/>
    <property type="match status" value="1"/>
</dbReference>
<dbReference type="GO" id="GO:0009423">
    <property type="term" value="P:chorismate biosynthetic process"/>
    <property type="evidence" value="ECO:0007669"/>
    <property type="project" value="UniProtKB-UniRule"/>
</dbReference>
<comment type="caution">
    <text evidence="3">Lacks conserved residue(s) required for the propagation of feature annotation.</text>
</comment>
<feature type="binding site" evidence="3">
    <location>
        <begin position="349"/>
        <end position="354"/>
    </location>
    <ligand>
        <name>ATP</name>
        <dbReference type="ChEBI" id="CHEBI:30616"/>
    </ligand>
</feature>
<feature type="binding site" evidence="3">
    <location>
        <position position="371"/>
    </location>
    <ligand>
        <name>substrate</name>
    </ligand>
</feature>
<dbReference type="GO" id="GO:0009073">
    <property type="term" value="P:aromatic amino acid family biosynthetic process"/>
    <property type="evidence" value="ECO:0007669"/>
    <property type="project" value="UniProtKB-KW"/>
</dbReference>
<feature type="domain" description="Shikimate dehydrogenase substrate binding N-terminal" evidence="5">
    <location>
        <begin position="82"/>
        <end position="156"/>
    </location>
</feature>
<dbReference type="Proteomes" id="UP000267368">
    <property type="component" value="Unassembled WGS sequence"/>
</dbReference>
<dbReference type="CDD" id="cd00464">
    <property type="entry name" value="SK"/>
    <property type="match status" value="1"/>
</dbReference>
<protein>
    <recommendedName>
        <fullName evidence="3">Shikimate kinase</fullName>
        <shortName evidence="3">SK</shortName>
        <ecNumber evidence="3">2.7.1.71</ecNumber>
    </recommendedName>
</protein>
<evidence type="ECO:0000256" key="3">
    <source>
        <dbReference type="HAMAP-Rule" id="MF_00109"/>
    </source>
</evidence>
<reference evidence="7" key="1">
    <citation type="submission" date="2018-05" db="EMBL/GenBank/DDBJ databases">
        <title>Genome Sequencing of selected type strains of the family Eggerthellaceae.</title>
        <authorList>
            <person name="Danylec N."/>
            <person name="Stoll D.A."/>
            <person name="Doetsch A."/>
            <person name="Huch M."/>
        </authorList>
    </citation>
    <scope>NUCLEOTIDE SEQUENCE [LARGE SCALE GENOMIC DNA]</scope>
    <source>
        <strain evidence="7">DSM 17537</strain>
    </source>
</reference>
<dbReference type="GO" id="GO:0004764">
    <property type="term" value="F:shikimate 3-dehydrogenase (NADP+) activity"/>
    <property type="evidence" value="ECO:0007669"/>
    <property type="project" value="InterPro"/>
</dbReference>
<keyword evidence="3" id="KW-0547">Nucleotide-binding</keyword>
<dbReference type="CDD" id="cd01065">
    <property type="entry name" value="NAD_bind_Shikimate_DH"/>
    <property type="match status" value="1"/>
</dbReference>
<dbReference type="InterPro" id="IPR027417">
    <property type="entry name" value="P-loop_NTPase"/>
</dbReference>
<feature type="binding site" evidence="3">
    <location>
        <position position="395"/>
    </location>
    <ligand>
        <name>substrate</name>
    </ligand>
</feature>
<dbReference type="PANTHER" id="PTHR21089">
    <property type="entry name" value="SHIKIMATE DEHYDROGENASE"/>
    <property type="match status" value="1"/>
</dbReference>
<dbReference type="AlphaFoldDB" id="A0A3N0AI50"/>
<organism evidence="6 7">
    <name type="scientific">Slackia faecicanis</name>
    <dbReference type="NCBI Taxonomy" id="255723"/>
    <lineage>
        <taxon>Bacteria</taxon>
        <taxon>Bacillati</taxon>
        <taxon>Actinomycetota</taxon>
        <taxon>Coriobacteriia</taxon>
        <taxon>Eggerthellales</taxon>
        <taxon>Eggerthellaceae</taxon>
        <taxon>Slackia</taxon>
    </lineage>
</organism>
<evidence type="ECO:0000256" key="1">
    <source>
        <dbReference type="ARBA" id="ARBA00004871"/>
    </source>
</evidence>
<dbReference type="HAMAP" id="MF_00109">
    <property type="entry name" value="Shikimate_kinase"/>
    <property type="match status" value="1"/>
</dbReference>
<keyword evidence="3" id="KW-0479">Metal-binding</keyword>
<dbReference type="SUPFAM" id="SSF52540">
    <property type="entry name" value="P-loop containing nucleoside triphosphate hydrolases"/>
    <property type="match status" value="1"/>
</dbReference>
<feature type="binding site" evidence="3">
    <location>
        <position position="450"/>
    </location>
    <ligand>
        <name>ATP</name>
        <dbReference type="ChEBI" id="CHEBI:30616"/>
    </ligand>
</feature>
<dbReference type="InterPro" id="IPR013708">
    <property type="entry name" value="Shikimate_DH-bd_N"/>
</dbReference>
<name>A0A3N0AI50_9ACTN</name>
<dbReference type="InterPro" id="IPR000623">
    <property type="entry name" value="Shikimate_kinase/TSH1"/>
</dbReference>
<comment type="function">
    <text evidence="3">Catalyzes the specific phosphorylation of the 3-hydroxyl group of shikimic acid using ATP as a cosubstrate.</text>
</comment>
<dbReference type="GO" id="GO:0008652">
    <property type="term" value="P:amino acid biosynthetic process"/>
    <property type="evidence" value="ECO:0007669"/>
    <property type="project" value="UniProtKB-KW"/>
</dbReference>
<keyword evidence="3" id="KW-0028">Amino-acid biosynthesis</keyword>
<dbReference type="EC" id="2.7.1.71" evidence="3"/>
<dbReference type="InterPro" id="IPR022893">
    <property type="entry name" value="Shikimate_DH_fam"/>
</dbReference>
<dbReference type="GO" id="GO:0004765">
    <property type="term" value="F:shikimate kinase activity"/>
    <property type="evidence" value="ECO:0007669"/>
    <property type="project" value="UniProtKB-UniRule"/>
</dbReference>
<sequence length="507" mass="54564">MSREYQQRLLDGEDRSSRVEQVQERAVSVESLAAPGDAPGVSRCDGLSCRDEASASSCEGAGAPRVERACGAQHGDAPVYGLLGRSLGHSYSPKIHALLGAYEYRLFEVEPEDVKEFVLHGRYDGVNVTIPYKETVMPLCDELSDAARAIGCVNTLVRRADGTIYGDNTDYDGFSFMLDRAGVEAAGRKALVLGAGGASKTVCAVLRDRGAREVAVVSRGLPGAGFDTVERHYDADIVVNATPVGMYPHCPESVVDLEPFARTGETRAGYRDGLDAVLDVVYNPARTGILLQAEKLGIAHENGLSMLVAQAKRASEVFRGVRIDESAMERAIERVAADMRSVVLIGMPGGGKSTVGALVAARLGRPFVDVDERIAQRVGMPVPEIFERLGEAAFRRYETEAVREVCKESGLVAACGGGVVTQPRNYDLLHQNAVVVLLRRPLELLACEGRPVSKATGVAELFRRRAKLYEAWADAAVENDATLEDAVERVIAALEENETSEGRTCHA</sequence>
<dbReference type="GO" id="GO:0005829">
    <property type="term" value="C:cytosol"/>
    <property type="evidence" value="ECO:0007669"/>
    <property type="project" value="TreeGrafter"/>
</dbReference>
<dbReference type="Gene3D" id="3.40.50.10860">
    <property type="entry name" value="Leucine Dehydrogenase, chain A, domain 1"/>
    <property type="match status" value="1"/>
</dbReference>
<evidence type="ECO:0000313" key="6">
    <source>
        <dbReference type="EMBL" id="RNL21764.1"/>
    </source>
</evidence>
<dbReference type="GO" id="GO:0019632">
    <property type="term" value="P:shikimate metabolic process"/>
    <property type="evidence" value="ECO:0007669"/>
    <property type="project" value="TreeGrafter"/>
</dbReference>
<comment type="pathway">
    <text evidence="3">Metabolic intermediate biosynthesis; chorismate biosynthesis; chorismate from D-erythrose 4-phosphate and phosphoenolpyruvate: step 5/7.</text>
</comment>
<keyword evidence="3" id="KW-0418">Kinase</keyword>
<dbReference type="InterPro" id="IPR036291">
    <property type="entry name" value="NAD(P)-bd_dom_sf"/>
</dbReference>
<accession>A0A3N0AI50</accession>
<comment type="caution">
    <text evidence="6">The sequence shown here is derived from an EMBL/GenBank/DDBJ whole genome shotgun (WGS) entry which is preliminary data.</text>
</comment>
<dbReference type="InterPro" id="IPR031322">
    <property type="entry name" value="Shikimate/glucono_kinase"/>
</dbReference>
<keyword evidence="3" id="KW-0460">Magnesium</keyword>
<proteinExistence type="inferred from homology"/>
<dbReference type="PRINTS" id="PR01100">
    <property type="entry name" value="SHIKIMTKNASE"/>
</dbReference>
<dbReference type="EMBL" id="QICB01000001">
    <property type="protein sequence ID" value="RNL21764.1"/>
    <property type="molecule type" value="Genomic_DNA"/>
</dbReference>
<dbReference type="Gene3D" id="3.40.50.300">
    <property type="entry name" value="P-loop containing nucleotide triphosphate hydrolases"/>
    <property type="match status" value="1"/>
</dbReference>
<comment type="catalytic activity">
    <reaction evidence="3">
        <text>shikimate + ATP = 3-phosphoshikimate + ADP + H(+)</text>
        <dbReference type="Rhea" id="RHEA:13121"/>
        <dbReference type="ChEBI" id="CHEBI:15378"/>
        <dbReference type="ChEBI" id="CHEBI:30616"/>
        <dbReference type="ChEBI" id="CHEBI:36208"/>
        <dbReference type="ChEBI" id="CHEBI:145989"/>
        <dbReference type="ChEBI" id="CHEBI:456216"/>
        <dbReference type="EC" id="2.7.1.71"/>
    </reaction>
</comment>
<dbReference type="GO" id="GO:0000287">
    <property type="term" value="F:magnesium ion binding"/>
    <property type="evidence" value="ECO:0007669"/>
    <property type="project" value="UniProtKB-UniRule"/>
</dbReference>
<dbReference type="PANTHER" id="PTHR21089:SF1">
    <property type="entry name" value="BIFUNCTIONAL 3-DEHYDROQUINATE DEHYDRATASE_SHIKIMATE DEHYDROGENASE, CHLOROPLASTIC"/>
    <property type="match status" value="1"/>
</dbReference>
<feature type="binding site" evidence="3">
    <location>
        <position position="353"/>
    </location>
    <ligand>
        <name>Mg(2+)</name>
        <dbReference type="ChEBI" id="CHEBI:18420"/>
    </ligand>
</feature>
<dbReference type="GO" id="GO:0050661">
    <property type="term" value="F:NADP binding"/>
    <property type="evidence" value="ECO:0007669"/>
    <property type="project" value="TreeGrafter"/>
</dbReference>
<keyword evidence="3" id="KW-0963">Cytoplasm</keyword>
<feature type="binding site" evidence="3">
    <location>
        <position position="465"/>
    </location>
    <ligand>
        <name>substrate</name>
    </ligand>
</feature>
<keyword evidence="7" id="KW-1185">Reference proteome</keyword>
<gene>
    <name evidence="3" type="primary">aroK</name>
    <name evidence="6" type="ORF">DMP07_01750</name>
</gene>
<dbReference type="Pfam" id="PF08501">
    <property type="entry name" value="Shikimate_dh_N"/>
    <property type="match status" value="1"/>
</dbReference>
<dbReference type="InterPro" id="IPR046346">
    <property type="entry name" value="Aminoacid_DH-like_N_sf"/>
</dbReference>
<keyword evidence="3" id="KW-0808">Transferase</keyword>
<evidence type="ECO:0000256" key="4">
    <source>
        <dbReference type="SAM" id="MobiDB-lite"/>
    </source>
</evidence>
<evidence type="ECO:0000259" key="5">
    <source>
        <dbReference type="Pfam" id="PF08501"/>
    </source>
</evidence>
<dbReference type="Pfam" id="PF01202">
    <property type="entry name" value="SKI"/>
    <property type="match status" value="1"/>
</dbReference>
<dbReference type="SUPFAM" id="SSF51735">
    <property type="entry name" value="NAD(P)-binding Rossmann-fold domains"/>
    <property type="match status" value="1"/>
</dbReference>
<comment type="subcellular location">
    <subcellularLocation>
        <location evidence="3">Cytoplasm</location>
    </subcellularLocation>
</comment>
<evidence type="ECO:0000256" key="2">
    <source>
        <dbReference type="ARBA" id="ARBA00023141"/>
    </source>
</evidence>
<feature type="binding site" evidence="3">
    <location>
        <position position="417"/>
    </location>
    <ligand>
        <name>substrate</name>
    </ligand>
</feature>
<dbReference type="GO" id="GO:0005524">
    <property type="term" value="F:ATP binding"/>
    <property type="evidence" value="ECO:0007669"/>
    <property type="project" value="UniProtKB-UniRule"/>
</dbReference>